<gene>
    <name evidence="4" type="primary">LOC112693518</name>
</gene>
<sequence length="372" mass="39810">MNAFGKASFLMLVAVSCHVYAQRVPTSTPCSLSFYRYLYNLPGEQIRPNVPEGTYVFGKRVGPPSPEGQASNAIPAVLKPAPSYEAPLYLPPPKPTTTSTTTTTTTTTTTPRPTTSAPLYIPPSPYYPAEASNTVSVVQPVKPNCEKPGHVHQIDAGLLPPYRVEITKFQQPQPTFLVPQFVPLPSQPRSSENEIVAASPRKPAFPAFPPAPRFPSYNEPAPATENCDKHRPRPVITTTSTTPEPTTTPEPVVETRQNEIVVLPEPHAKAATADCGHKQHNVVVESLGVPSTDYGVVSAPAAPAPSAGYSYDRPSEPLAYPTAAAGYTYPKASPSFEYPGAFASQAQSLFESESPKSSVGNTDDGDLVILKV</sequence>
<feature type="compositionally biased region" description="Low complexity" evidence="1">
    <location>
        <begin position="96"/>
        <end position="115"/>
    </location>
</feature>
<dbReference type="GeneID" id="112693518"/>
<evidence type="ECO:0000256" key="1">
    <source>
        <dbReference type="SAM" id="MobiDB-lite"/>
    </source>
</evidence>
<feature type="region of interest" description="Disordered" evidence="1">
    <location>
        <begin position="88"/>
        <end position="119"/>
    </location>
</feature>
<dbReference type="PRINTS" id="PR01217">
    <property type="entry name" value="PRICHEXTENSN"/>
</dbReference>
<name>A0A8B8GN44_9HEMI</name>
<organism evidence="3 4">
    <name type="scientific">Sipha flava</name>
    <name type="common">yellow sugarcane aphid</name>
    <dbReference type="NCBI Taxonomy" id="143950"/>
    <lineage>
        <taxon>Eukaryota</taxon>
        <taxon>Metazoa</taxon>
        <taxon>Ecdysozoa</taxon>
        <taxon>Arthropoda</taxon>
        <taxon>Hexapoda</taxon>
        <taxon>Insecta</taxon>
        <taxon>Pterygota</taxon>
        <taxon>Neoptera</taxon>
        <taxon>Paraneoptera</taxon>
        <taxon>Hemiptera</taxon>
        <taxon>Sternorrhyncha</taxon>
        <taxon>Aphidomorpha</taxon>
        <taxon>Aphidoidea</taxon>
        <taxon>Aphididae</taxon>
        <taxon>Sipha</taxon>
    </lineage>
</organism>
<dbReference type="Proteomes" id="UP000694846">
    <property type="component" value="Unplaced"/>
</dbReference>
<keyword evidence="3" id="KW-1185">Reference proteome</keyword>
<evidence type="ECO:0000313" key="4">
    <source>
        <dbReference type="RefSeq" id="XP_025424415.1"/>
    </source>
</evidence>
<protein>
    <submittedName>
        <fullName evidence="4">Extensin-like</fullName>
    </submittedName>
</protein>
<accession>A0A8B8GN44</accession>
<feature type="chain" id="PRO_5034106711" evidence="2">
    <location>
        <begin position="22"/>
        <end position="372"/>
    </location>
</feature>
<evidence type="ECO:0000256" key="2">
    <source>
        <dbReference type="SAM" id="SignalP"/>
    </source>
</evidence>
<keyword evidence="2" id="KW-0732">Signal</keyword>
<feature type="signal peptide" evidence="2">
    <location>
        <begin position="1"/>
        <end position="21"/>
    </location>
</feature>
<dbReference type="OrthoDB" id="6620384at2759"/>
<feature type="compositionally biased region" description="Low complexity" evidence="1">
    <location>
        <begin position="234"/>
        <end position="253"/>
    </location>
</feature>
<proteinExistence type="predicted"/>
<feature type="region of interest" description="Disordered" evidence="1">
    <location>
        <begin position="223"/>
        <end position="253"/>
    </location>
</feature>
<dbReference type="RefSeq" id="XP_025424415.1">
    <property type="nucleotide sequence ID" value="XM_025568630.1"/>
</dbReference>
<dbReference type="PROSITE" id="PS51257">
    <property type="entry name" value="PROKAR_LIPOPROTEIN"/>
    <property type="match status" value="1"/>
</dbReference>
<evidence type="ECO:0000313" key="3">
    <source>
        <dbReference type="Proteomes" id="UP000694846"/>
    </source>
</evidence>
<reference evidence="4" key="1">
    <citation type="submission" date="2025-08" db="UniProtKB">
        <authorList>
            <consortium name="RefSeq"/>
        </authorList>
    </citation>
    <scope>IDENTIFICATION</scope>
    <source>
        <tissue evidence="4">Whole body</tissue>
    </source>
</reference>
<dbReference type="AlphaFoldDB" id="A0A8B8GN44"/>